<keyword evidence="2" id="KW-1185">Reference proteome</keyword>
<sequence>MRGSTSSCMPTTITRCDECWVSRKMSFKTVFDVTGYVTNYVGSFSWRQVRSRLTPHSNLQQLRNVLSKELNRIDQTDIQNLIEGLNRRMKWQNIAEVRRETRSNIHVQHSRKCRKIRQIVHKDRHVHFEYERPQLWTKNKWMLRDDTASAHRALATLQFCTRNKMVVVLHPRIHQILAPATIFVSEHEIQAKESPFWHYARDPTRVAEAELQRKYQNIFRRYNLCLAPKAEHIQHRLRKEHYGLIPNDTSLEVQNIDQREIICWTRCITYVSEKLHSKYGVHSEEYLLICTEMFYLRKLWLFVFGIHNLENNTAQYYCYHEGQATRGPNEVCTLLNDYISEIPDSVKNTCVYDSCGGQNRNNTIVRYPMYVTMSAKFQAAENSSDEKYQQSKMKNKEMMYAVVFLACYHIVTEYLSYDTEKNCGIVQICKRE</sequence>
<organism evidence="1 2">
    <name type="scientific">Periplaneta americana</name>
    <name type="common">American cockroach</name>
    <name type="synonym">Blatta americana</name>
    <dbReference type="NCBI Taxonomy" id="6978"/>
    <lineage>
        <taxon>Eukaryota</taxon>
        <taxon>Metazoa</taxon>
        <taxon>Ecdysozoa</taxon>
        <taxon>Arthropoda</taxon>
        <taxon>Hexapoda</taxon>
        <taxon>Insecta</taxon>
        <taxon>Pterygota</taxon>
        <taxon>Neoptera</taxon>
        <taxon>Polyneoptera</taxon>
        <taxon>Dictyoptera</taxon>
        <taxon>Blattodea</taxon>
        <taxon>Blattoidea</taxon>
        <taxon>Blattidae</taxon>
        <taxon>Blattinae</taxon>
        <taxon>Periplaneta</taxon>
    </lineage>
</organism>
<evidence type="ECO:0000313" key="2">
    <source>
        <dbReference type="Proteomes" id="UP001148838"/>
    </source>
</evidence>
<proteinExistence type="predicted"/>
<dbReference type="Proteomes" id="UP001148838">
    <property type="component" value="Unassembled WGS sequence"/>
</dbReference>
<gene>
    <name evidence="1" type="ORF">ANN_03193</name>
</gene>
<reference evidence="1 2" key="1">
    <citation type="journal article" date="2022" name="Allergy">
        <title>Genome assembly and annotation of Periplaneta americana reveal a comprehensive cockroach allergen profile.</title>
        <authorList>
            <person name="Wang L."/>
            <person name="Xiong Q."/>
            <person name="Saelim N."/>
            <person name="Wang L."/>
            <person name="Nong W."/>
            <person name="Wan A.T."/>
            <person name="Shi M."/>
            <person name="Liu X."/>
            <person name="Cao Q."/>
            <person name="Hui J.H.L."/>
            <person name="Sookrung N."/>
            <person name="Leung T.F."/>
            <person name="Tungtrongchitr A."/>
            <person name="Tsui S.K.W."/>
        </authorList>
    </citation>
    <scope>NUCLEOTIDE SEQUENCE [LARGE SCALE GENOMIC DNA]</scope>
    <source>
        <strain evidence="1">PWHHKU_190912</strain>
    </source>
</reference>
<dbReference type="EMBL" id="JAJSOF020000001">
    <property type="protein sequence ID" value="KAJ4451723.1"/>
    <property type="molecule type" value="Genomic_DNA"/>
</dbReference>
<evidence type="ECO:0000313" key="1">
    <source>
        <dbReference type="EMBL" id="KAJ4451723.1"/>
    </source>
</evidence>
<name>A0ABQ8TYG3_PERAM</name>
<comment type="caution">
    <text evidence="1">The sequence shown here is derived from an EMBL/GenBank/DDBJ whole genome shotgun (WGS) entry which is preliminary data.</text>
</comment>
<accession>A0ABQ8TYG3</accession>
<protein>
    <submittedName>
        <fullName evidence="1">Uncharacterized protein</fullName>
    </submittedName>
</protein>